<dbReference type="GO" id="GO:0005730">
    <property type="term" value="C:nucleolus"/>
    <property type="evidence" value="ECO:0007669"/>
    <property type="project" value="UniProtKB-SubCell"/>
</dbReference>
<dbReference type="Gene3D" id="3.30.230.70">
    <property type="entry name" value="GHMP Kinase, N-terminal domain"/>
    <property type="match status" value="1"/>
</dbReference>
<dbReference type="GO" id="GO:0034476">
    <property type="term" value="P:U5 snRNA 3'-end processing"/>
    <property type="evidence" value="ECO:0007669"/>
    <property type="project" value="TreeGrafter"/>
</dbReference>
<accession>W6MIS3</accession>
<dbReference type="GO" id="GO:0071038">
    <property type="term" value="P:TRAMP-dependent tRNA surveillance pathway"/>
    <property type="evidence" value="ECO:0007669"/>
    <property type="project" value="EnsemblFungi"/>
</dbReference>
<dbReference type="SUPFAM" id="SSF54211">
    <property type="entry name" value="Ribosomal protein S5 domain 2-like"/>
    <property type="match status" value="1"/>
</dbReference>
<keyword evidence="4" id="KW-0963">Cytoplasm</keyword>
<dbReference type="STRING" id="1382522.W6MIS3"/>
<dbReference type="GO" id="GO:0071028">
    <property type="term" value="P:nuclear mRNA surveillance"/>
    <property type="evidence" value="ECO:0007669"/>
    <property type="project" value="TreeGrafter"/>
</dbReference>
<dbReference type="GO" id="GO:0035925">
    <property type="term" value="F:mRNA 3'-UTR AU-rich region binding"/>
    <property type="evidence" value="ECO:0007669"/>
    <property type="project" value="TreeGrafter"/>
</dbReference>
<feature type="domain" description="Exoribonuclease phosphorolytic" evidence="7">
    <location>
        <begin position="30"/>
        <end position="161"/>
    </location>
</feature>
<evidence type="ECO:0000259" key="7">
    <source>
        <dbReference type="Pfam" id="PF01138"/>
    </source>
</evidence>
<evidence type="ECO:0000313" key="9">
    <source>
        <dbReference type="Proteomes" id="UP000019384"/>
    </source>
</evidence>
<evidence type="ECO:0000256" key="4">
    <source>
        <dbReference type="ARBA" id="ARBA00022490"/>
    </source>
</evidence>
<evidence type="ECO:0000256" key="3">
    <source>
        <dbReference type="ARBA" id="ARBA00006678"/>
    </source>
</evidence>
<dbReference type="InterPro" id="IPR001247">
    <property type="entry name" value="ExoRNase_PH_dom1"/>
</dbReference>
<evidence type="ECO:0000256" key="6">
    <source>
        <dbReference type="ARBA" id="ARBA00042523"/>
    </source>
</evidence>
<dbReference type="InterPro" id="IPR027408">
    <property type="entry name" value="PNPase/RNase_PH_dom_sf"/>
</dbReference>
<dbReference type="GO" id="GO:0000177">
    <property type="term" value="C:cytoplasmic exosome (RNase complex)"/>
    <property type="evidence" value="ECO:0007669"/>
    <property type="project" value="EnsemblFungi"/>
</dbReference>
<dbReference type="GO" id="GO:0000467">
    <property type="term" value="P:exonucleolytic trimming to generate mature 3'-end of 5.8S rRNA from tricistronic rRNA transcript (SSU-rRNA, 5.8S rRNA, LSU-rRNA)"/>
    <property type="evidence" value="ECO:0007669"/>
    <property type="project" value="EnsemblFungi"/>
</dbReference>
<proteinExistence type="inferred from homology"/>
<dbReference type="SUPFAM" id="SSF55666">
    <property type="entry name" value="Ribonuclease PH domain 2-like"/>
    <property type="match status" value="1"/>
</dbReference>
<keyword evidence="5" id="KW-0271">Exosome</keyword>
<dbReference type="InterPro" id="IPR036345">
    <property type="entry name" value="ExoRNase_PH_dom2_sf"/>
</dbReference>
<reference evidence="8" key="1">
    <citation type="submission" date="2013-12" db="EMBL/GenBank/DDBJ databases">
        <authorList>
            <person name="Genoscope - CEA"/>
        </authorList>
    </citation>
    <scope>NUCLEOTIDE SEQUENCE</scope>
    <source>
        <strain evidence="8">CBS 1993</strain>
    </source>
</reference>
<protein>
    <recommendedName>
        <fullName evidence="6">Ribosomal RNA-processing protein 42</fullName>
    </recommendedName>
</protein>
<dbReference type="GO" id="GO:0000176">
    <property type="term" value="C:nuclear exosome (RNase complex)"/>
    <property type="evidence" value="ECO:0007669"/>
    <property type="project" value="EnsemblFungi"/>
</dbReference>
<dbReference type="EMBL" id="HG793126">
    <property type="protein sequence ID" value="CDK26051.1"/>
    <property type="molecule type" value="Genomic_DNA"/>
</dbReference>
<keyword evidence="9" id="KW-1185">Reference proteome</keyword>
<dbReference type="Pfam" id="PF01138">
    <property type="entry name" value="RNase_PH"/>
    <property type="match status" value="1"/>
</dbReference>
<dbReference type="InterPro" id="IPR020568">
    <property type="entry name" value="Ribosomal_Su5_D2-typ_SF"/>
</dbReference>
<reference evidence="8" key="2">
    <citation type="submission" date="2014-02" db="EMBL/GenBank/DDBJ databases">
        <title>Complete DNA sequence of /Kuraishia capsulata/ illustrates novel genomic features among budding yeasts (/Saccharomycotina/).</title>
        <authorList>
            <person name="Morales L."/>
            <person name="Noel B."/>
            <person name="Porcel B."/>
            <person name="Marcet-Houben M."/>
            <person name="Hullo M-F."/>
            <person name="Sacerdot C."/>
            <person name="Tekaia F."/>
            <person name="Leh-Louis V."/>
            <person name="Despons L."/>
            <person name="Khanna V."/>
            <person name="Aury J-M."/>
            <person name="Barbe V."/>
            <person name="Couloux A."/>
            <person name="Labadie K."/>
            <person name="Pelletier E."/>
            <person name="Souciet J-L."/>
            <person name="Boekhout T."/>
            <person name="Gabaldon T."/>
            <person name="Wincker P."/>
            <person name="Dujon B."/>
        </authorList>
    </citation>
    <scope>NUCLEOTIDE SEQUENCE</scope>
    <source>
        <strain evidence="8">CBS 1993</strain>
    </source>
</reference>
<evidence type="ECO:0000256" key="1">
    <source>
        <dbReference type="ARBA" id="ARBA00004496"/>
    </source>
</evidence>
<dbReference type="AlphaFoldDB" id="W6MIS3"/>
<dbReference type="Proteomes" id="UP000019384">
    <property type="component" value="Unassembled WGS sequence"/>
</dbReference>
<dbReference type="GeneID" id="34519448"/>
<comment type="subcellular location">
    <subcellularLocation>
        <location evidence="1">Cytoplasm</location>
    </subcellularLocation>
    <subcellularLocation>
        <location evidence="2">Nucleus</location>
        <location evidence="2">Nucleolus</location>
    </subcellularLocation>
</comment>
<sequence>MVLSTTERYYLLECLSGSKVIRADARRVDQFRPVEATCSFLPNSNGSSRVRLPDGSECIASVKAKVVKVESSEVTDLLNVEVDINGQRDDAEAVVSFSSILKESLAQCIPESLLKLTEKYAFELSIDAIVISYPSGISSFYSILTLVSMAVYLALKSTSLPLLTSTTEDAEVEEEPTFSDDWDLAKLLFPKDRLLAPPLLFVLAMVGPNLLLDPSVEELEVAENGLFVGFASNKAGAPIRSISLNSTNNKGLSTNHILDAVSTVDSVGGSVLKALNSIVENSTSEF</sequence>
<organism evidence="8 9">
    <name type="scientific">Kuraishia capsulata CBS 1993</name>
    <dbReference type="NCBI Taxonomy" id="1382522"/>
    <lineage>
        <taxon>Eukaryota</taxon>
        <taxon>Fungi</taxon>
        <taxon>Dikarya</taxon>
        <taxon>Ascomycota</taxon>
        <taxon>Saccharomycotina</taxon>
        <taxon>Pichiomycetes</taxon>
        <taxon>Pichiales</taxon>
        <taxon>Pichiaceae</taxon>
        <taxon>Kuraishia</taxon>
    </lineage>
</organism>
<dbReference type="InterPro" id="IPR050590">
    <property type="entry name" value="Exosome_comp_Rrp42_subfam"/>
</dbReference>
<evidence type="ECO:0000256" key="5">
    <source>
        <dbReference type="ARBA" id="ARBA00022835"/>
    </source>
</evidence>
<dbReference type="OrthoDB" id="272245at2759"/>
<dbReference type="GO" id="GO:0071035">
    <property type="term" value="P:nuclear polyadenylation-dependent rRNA catabolic process"/>
    <property type="evidence" value="ECO:0007669"/>
    <property type="project" value="TreeGrafter"/>
</dbReference>
<evidence type="ECO:0000313" key="8">
    <source>
        <dbReference type="EMBL" id="CDK26051.1"/>
    </source>
</evidence>
<dbReference type="PANTHER" id="PTHR11097:SF8">
    <property type="entry name" value="EXOSOME COMPLEX COMPONENT RRP42"/>
    <property type="match status" value="1"/>
</dbReference>
<dbReference type="HOGENOM" id="CLU_046570_1_0_1"/>
<gene>
    <name evidence="8" type="ORF">KUCA_T00002022001</name>
</gene>
<dbReference type="RefSeq" id="XP_022458060.1">
    <property type="nucleotide sequence ID" value="XM_022604261.1"/>
</dbReference>
<dbReference type="GO" id="GO:0034473">
    <property type="term" value="P:U1 snRNA 3'-end processing"/>
    <property type="evidence" value="ECO:0007669"/>
    <property type="project" value="TreeGrafter"/>
</dbReference>
<dbReference type="GO" id="GO:0016075">
    <property type="term" value="P:rRNA catabolic process"/>
    <property type="evidence" value="ECO:0007669"/>
    <property type="project" value="EnsemblFungi"/>
</dbReference>
<comment type="similarity">
    <text evidence="3">Belongs to the RNase PH family.</text>
</comment>
<dbReference type="PANTHER" id="PTHR11097">
    <property type="entry name" value="EXOSOME COMPLEX EXONUCLEASE RIBOSOMAL RNA PROCESSING PROTEIN"/>
    <property type="match status" value="1"/>
</dbReference>
<dbReference type="GO" id="GO:0034475">
    <property type="term" value="P:U4 snRNA 3'-end processing"/>
    <property type="evidence" value="ECO:0007669"/>
    <property type="project" value="TreeGrafter"/>
</dbReference>
<evidence type="ECO:0000256" key="2">
    <source>
        <dbReference type="ARBA" id="ARBA00004604"/>
    </source>
</evidence>
<name>W6MIS3_9ASCO</name>